<reference evidence="1" key="1">
    <citation type="submission" date="2018-07" db="EMBL/GenBank/DDBJ databases">
        <authorList>
            <person name="Quirk P.G."/>
            <person name="Krulwich T.A."/>
        </authorList>
    </citation>
    <scope>NUCLEOTIDE SEQUENCE</scope>
</reference>
<protein>
    <recommendedName>
        <fullName evidence="2">YfdX family protein</fullName>
    </recommendedName>
</protein>
<dbReference type="EMBL" id="UIDG01000391">
    <property type="protein sequence ID" value="SUS07513.1"/>
    <property type="molecule type" value="Genomic_DNA"/>
</dbReference>
<organism evidence="1">
    <name type="scientific">metagenome</name>
    <dbReference type="NCBI Taxonomy" id="256318"/>
    <lineage>
        <taxon>unclassified sequences</taxon>
        <taxon>metagenomes</taxon>
    </lineage>
</organism>
<name>A0A380TII7_9ZZZZ</name>
<dbReference type="InterPro" id="IPR021236">
    <property type="entry name" value="Uncharacterised_YfdX"/>
</dbReference>
<accession>A0A380TII7</accession>
<evidence type="ECO:0008006" key="2">
    <source>
        <dbReference type="Google" id="ProtNLM"/>
    </source>
</evidence>
<dbReference type="Gene3D" id="1.20.120.1940">
    <property type="entry name" value="YfdX protein domain"/>
    <property type="match status" value="1"/>
</dbReference>
<evidence type="ECO:0000313" key="1">
    <source>
        <dbReference type="EMBL" id="SUS07513.1"/>
    </source>
</evidence>
<gene>
    <name evidence="1" type="ORF">DF3PB_4500001</name>
</gene>
<dbReference type="AlphaFoldDB" id="A0A380TII7"/>
<proteinExistence type="predicted"/>
<dbReference type="Gene3D" id="6.10.250.2140">
    <property type="match status" value="1"/>
</dbReference>
<dbReference type="Pfam" id="PF10938">
    <property type="entry name" value="YfdX"/>
    <property type="match status" value="1"/>
</dbReference>
<sequence length="233" mass="25049">MRRTTLIATGMAAALLVASPIAWRAYADGAPRLAEKTEAKGDPLAYDLSKVSKEGLTAMRSVYMARVALNDGDYDAAKQNLKAASDALGQVRMDNPSVDVKEDVKVGDKVVSTTKEHVQVDLVPISSQYRIVEDFSANPEKSEHIAKAHEHLKKGDTQAAISELKLVDTGVVFERIDMPLTATKQHVDTAIGLLNDGKYHDANLALKAAADGLQYHTISMVAPVKAPNPSSKS</sequence>